<proteinExistence type="predicted"/>
<dbReference type="AlphaFoldDB" id="A0AAW7X7Y8"/>
<comment type="caution">
    <text evidence="6">The sequence shown here is derived from an EMBL/GenBank/DDBJ whole genome shotgun (WGS) entry which is preliminary data.</text>
</comment>
<keyword evidence="4" id="KW-0812">Transmembrane</keyword>
<dbReference type="Gene3D" id="1.10.10.60">
    <property type="entry name" value="Homeodomain-like"/>
    <property type="match status" value="2"/>
</dbReference>
<evidence type="ECO:0000256" key="4">
    <source>
        <dbReference type="SAM" id="Phobius"/>
    </source>
</evidence>
<sequence>MKEHLFNFHDVFLLITTAICLLLCLFQWLIFEKRPERGVLAGFLFSLAVTNITVLFMWSDKIIVPPFAVVWILPYTLMASLLLHGPLLFLYVRMLTRHNAELHKFDLWHLAPLVVLFVVMASLGIHSVDLLQRTERPAETDIIGIIWAIAKIQPVVYCVAAVLLVQRYIKRLQHQYASFSLTEPVWLMMLSGGFLLNWGWSFLVYLIAKFSSPQLADKLGIADNYVTFVLIIALFVYGVAHAQKLLSTKPDTPRETHEDNYDKRDIDRIVQAMETDLLYLEHNVNLESVAEKVKLSSRTVSQIINKHFGTNFYEYINSYRIEAAKRMLADPAYKEMTILDILMKSGFNSKSAFHRFFNRLVGTSPTAYRKKMLTEKE</sequence>
<feature type="domain" description="HTH araC/xylS-type" evidence="5">
    <location>
        <begin position="267"/>
        <end position="371"/>
    </location>
</feature>
<evidence type="ECO:0000313" key="6">
    <source>
        <dbReference type="EMBL" id="MDO6423816.1"/>
    </source>
</evidence>
<dbReference type="GO" id="GO:0003700">
    <property type="term" value="F:DNA-binding transcription factor activity"/>
    <property type="evidence" value="ECO:0007669"/>
    <property type="project" value="InterPro"/>
</dbReference>
<dbReference type="InterPro" id="IPR009057">
    <property type="entry name" value="Homeodomain-like_sf"/>
</dbReference>
<keyword evidence="1" id="KW-0805">Transcription regulation</keyword>
<dbReference type="GO" id="GO:0043565">
    <property type="term" value="F:sequence-specific DNA binding"/>
    <property type="evidence" value="ECO:0007669"/>
    <property type="project" value="InterPro"/>
</dbReference>
<protein>
    <submittedName>
        <fullName evidence="6">AraC family transcriptional regulator</fullName>
    </submittedName>
</protein>
<dbReference type="GeneID" id="98615411"/>
<dbReference type="PANTHER" id="PTHR43280">
    <property type="entry name" value="ARAC-FAMILY TRANSCRIPTIONAL REGULATOR"/>
    <property type="match status" value="1"/>
</dbReference>
<organism evidence="6 7">
    <name type="scientific">Saccharophagus degradans</name>
    <dbReference type="NCBI Taxonomy" id="86304"/>
    <lineage>
        <taxon>Bacteria</taxon>
        <taxon>Pseudomonadati</taxon>
        <taxon>Pseudomonadota</taxon>
        <taxon>Gammaproteobacteria</taxon>
        <taxon>Cellvibrionales</taxon>
        <taxon>Cellvibrionaceae</taxon>
        <taxon>Saccharophagus</taxon>
    </lineage>
</organism>
<dbReference type="RefSeq" id="WP_011470278.1">
    <property type="nucleotide sequence ID" value="NZ_JAHKPP010000040.1"/>
</dbReference>
<reference evidence="6" key="1">
    <citation type="submission" date="2023-07" db="EMBL/GenBank/DDBJ databases">
        <title>Genome content predicts the carbon catabolic preferences of heterotrophic bacteria.</title>
        <authorList>
            <person name="Gralka M."/>
        </authorList>
    </citation>
    <scope>NUCLEOTIDE SEQUENCE</scope>
    <source>
        <strain evidence="6">I3M17_2</strain>
    </source>
</reference>
<dbReference type="PANTHER" id="PTHR43280:SF29">
    <property type="entry name" value="ARAC-FAMILY TRANSCRIPTIONAL REGULATOR"/>
    <property type="match status" value="1"/>
</dbReference>
<evidence type="ECO:0000313" key="7">
    <source>
        <dbReference type="Proteomes" id="UP001169760"/>
    </source>
</evidence>
<feature type="transmembrane region" description="Helical" evidence="4">
    <location>
        <begin position="185"/>
        <end position="208"/>
    </location>
</feature>
<feature type="transmembrane region" description="Helical" evidence="4">
    <location>
        <begin position="38"/>
        <end position="58"/>
    </location>
</feature>
<feature type="transmembrane region" description="Helical" evidence="4">
    <location>
        <begin position="107"/>
        <end position="125"/>
    </location>
</feature>
<name>A0AAW7X7Y8_9GAMM</name>
<dbReference type="PROSITE" id="PS01124">
    <property type="entry name" value="HTH_ARAC_FAMILY_2"/>
    <property type="match status" value="1"/>
</dbReference>
<feature type="transmembrane region" description="Helical" evidence="4">
    <location>
        <begin position="70"/>
        <end position="95"/>
    </location>
</feature>
<evidence type="ECO:0000256" key="1">
    <source>
        <dbReference type="ARBA" id="ARBA00023015"/>
    </source>
</evidence>
<dbReference type="PROSITE" id="PS00041">
    <property type="entry name" value="HTH_ARAC_FAMILY_1"/>
    <property type="match status" value="1"/>
</dbReference>
<dbReference type="Proteomes" id="UP001169760">
    <property type="component" value="Unassembled WGS sequence"/>
</dbReference>
<evidence type="ECO:0000256" key="3">
    <source>
        <dbReference type="ARBA" id="ARBA00023163"/>
    </source>
</evidence>
<keyword evidence="4" id="KW-1133">Transmembrane helix</keyword>
<dbReference type="InterPro" id="IPR018060">
    <property type="entry name" value="HTH_AraC"/>
</dbReference>
<dbReference type="EMBL" id="JAUOPB010000011">
    <property type="protein sequence ID" value="MDO6423816.1"/>
    <property type="molecule type" value="Genomic_DNA"/>
</dbReference>
<accession>A0AAW7X7Y8</accession>
<keyword evidence="3" id="KW-0804">Transcription</keyword>
<dbReference type="SUPFAM" id="SSF46689">
    <property type="entry name" value="Homeodomain-like"/>
    <property type="match status" value="1"/>
</dbReference>
<feature type="transmembrane region" description="Helical" evidence="4">
    <location>
        <begin position="145"/>
        <end position="165"/>
    </location>
</feature>
<gene>
    <name evidence="6" type="ORF">Q4521_15135</name>
</gene>
<keyword evidence="2" id="KW-0238">DNA-binding</keyword>
<keyword evidence="4" id="KW-0472">Membrane</keyword>
<dbReference type="Pfam" id="PF12833">
    <property type="entry name" value="HTH_18"/>
    <property type="match status" value="1"/>
</dbReference>
<feature type="transmembrane region" description="Helical" evidence="4">
    <location>
        <begin position="12"/>
        <end position="31"/>
    </location>
</feature>
<dbReference type="InterPro" id="IPR018062">
    <property type="entry name" value="HTH_AraC-typ_CS"/>
</dbReference>
<evidence type="ECO:0000259" key="5">
    <source>
        <dbReference type="PROSITE" id="PS01124"/>
    </source>
</evidence>
<feature type="transmembrane region" description="Helical" evidence="4">
    <location>
        <begin position="220"/>
        <end position="240"/>
    </location>
</feature>
<evidence type="ECO:0000256" key="2">
    <source>
        <dbReference type="ARBA" id="ARBA00023125"/>
    </source>
</evidence>
<dbReference type="SMART" id="SM00342">
    <property type="entry name" value="HTH_ARAC"/>
    <property type="match status" value="1"/>
</dbReference>